<evidence type="ECO:0000256" key="8">
    <source>
        <dbReference type="ARBA" id="ARBA00023242"/>
    </source>
</evidence>
<dbReference type="GO" id="GO:0005856">
    <property type="term" value="C:cytoskeleton"/>
    <property type="evidence" value="ECO:0007669"/>
    <property type="project" value="UniProtKB-SubCell"/>
</dbReference>
<dbReference type="OrthoDB" id="6220758at2759"/>
<evidence type="ECO:0000256" key="13">
    <source>
        <dbReference type="SAM" id="MobiDB-lite"/>
    </source>
</evidence>
<name>A0A1B9G4Z2_9TREE</name>
<dbReference type="Gene3D" id="3.90.640.10">
    <property type="entry name" value="Actin, Chain A, domain 4"/>
    <property type="match status" value="1"/>
</dbReference>
<dbReference type="CDD" id="cd10210">
    <property type="entry name" value="ASKHA_NBD_Arp6"/>
    <property type="match status" value="1"/>
</dbReference>
<dbReference type="GO" id="GO:0006325">
    <property type="term" value="P:chromatin organization"/>
    <property type="evidence" value="ECO:0007669"/>
    <property type="project" value="UniProtKB-KW"/>
</dbReference>
<evidence type="ECO:0000256" key="6">
    <source>
        <dbReference type="ARBA" id="ARBA00022853"/>
    </source>
</evidence>
<comment type="similarity">
    <text evidence="3">Belongs to the actin family. ARP6 subfamily.</text>
</comment>
<evidence type="ECO:0000256" key="5">
    <source>
        <dbReference type="ARBA" id="ARBA00022490"/>
    </source>
</evidence>
<evidence type="ECO:0000256" key="7">
    <source>
        <dbReference type="ARBA" id="ARBA00023212"/>
    </source>
</evidence>
<comment type="subcellular location">
    <subcellularLocation>
        <location evidence="2">Cytoplasm</location>
        <location evidence="2">Cytoskeleton</location>
    </subcellularLocation>
    <subcellularLocation>
        <location evidence="1">Nucleus</location>
    </subcellularLocation>
</comment>
<keyword evidence="5" id="KW-0963">Cytoplasm</keyword>
<dbReference type="AlphaFoldDB" id="A0A1B9G4Z2"/>
<dbReference type="Gene3D" id="3.30.420.40">
    <property type="match status" value="2"/>
</dbReference>
<evidence type="ECO:0000256" key="1">
    <source>
        <dbReference type="ARBA" id="ARBA00004123"/>
    </source>
</evidence>
<comment type="subunit">
    <text evidence="10">Component of the SWR1 chromatin remodeling complex.</text>
</comment>
<evidence type="ECO:0000256" key="4">
    <source>
        <dbReference type="ARBA" id="ARBA00018633"/>
    </source>
</evidence>
<reference evidence="15" key="2">
    <citation type="submission" date="2013-07" db="EMBL/GenBank/DDBJ databases">
        <authorList>
            <consortium name="The Broad Institute Genome Sequencing Platform"/>
            <person name="Cuomo C."/>
            <person name="Litvintseva A."/>
            <person name="Chen Y."/>
            <person name="Heitman J."/>
            <person name="Sun S."/>
            <person name="Springer D."/>
            <person name="Dromer F."/>
            <person name="Young S.K."/>
            <person name="Zeng Q."/>
            <person name="Gargeya S."/>
            <person name="Fitzgerald M."/>
            <person name="Abouelleil A."/>
            <person name="Alvarado L."/>
            <person name="Berlin A.M."/>
            <person name="Chapman S.B."/>
            <person name="Dewar J."/>
            <person name="Goldberg J."/>
            <person name="Griggs A."/>
            <person name="Gujja S."/>
            <person name="Hansen M."/>
            <person name="Howarth C."/>
            <person name="Imamovic A."/>
            <person name="Larimer J."/>
            <person name="McCowan C."/>
            <person name="Murphy C."/>
            <person name="Pearson M."/>
            <person name="Priest M."/>
            <person name="Roberts A."/>
            <person name="Saif S."/>
            <person name="Shea T."/>
            <person name="Sykes S."/>
            <person name="Wortman J."/>
            <person name="Nusbaum C."/>
            <person name="Birren B."/>
        </authorList>
    </citation>
    <scope>NUCLEOTIDE SEQUENCE</scope>
    <source>
        <strain evidence="15">CBS 10118</strain>
    </source>
</reference>
<protein>
    <recommendedName>
        <fullName evidence="4">Actin-like protein ARP6</fullName>
    </recommendedName>
    <alternativeName>
        <fullName evidence="11">Actin-like protein arp6</fullName>
    </alternativeName>
    <alternativeName>
        <fullName evidence="12">Actin-related protein 6</fullName>
    </alternativeName>
</protein>
<evidence type="ECO:0000256" key="9">
    <source>
        <dbReference type="ARBA" id="ARBA00025222"/>
    </source>
</evidence>
<feature type="compositionally biased region" description="Basic residues" evidence="13">
    <location>
        <begin position="476"/>
        <end position="485"/>
    </location>
</feature>
<evidence type="ECO:0000256" key="10">
    <source>
        <dbReference type="ARBA" id="ARBA00063309"/>
    </source>
</evidence>
<dbReference type="RefSeq" id="XP_019047138.1">
    <property type="nucleotide sequence ID" value="XM_019190390.1"/>
</dbReference>
<dbReference type="SUPFAM" id="SSF53067">
    <property type="entry name" value="Actin-like ATPase domain"/>
    <property type="match status" value="2"/>
</dbReference>
<dbReference type="EMBL" id="KI894020">
    <property type="protein sequence ID" value="OCF26068.1"/>
    <property type="molecule type" value="Genomic_DNA"/>
</dbReference>
<dbReference type="KEGG" id="kbi:30208144"/>
<feature type="region of interest" description="Disordered" evidence="13">
    <location>
        <begin position="250"/>
        <end position="285"/>
    </location>
</feature>
<reference evidence="14" key="3">
    <citation type="submission" date="2014-01" db="EMBL/GenBank/DDBJ databases">
        <title>Evolution of pathogenesis and genome organization in the Tremellales.</title>
        <authorList>
            <person name="Cuomo C."/>
            <person name="Litvintseva A."/>
            <person name="Heitman J."/>
            <person name="Chen Y."/>
            <person name="Sun S."/>
            <person name="Springer D."/>
            <person name="Dromer F."/>
            <person name="Young S."/>
            <person name="Zeng Q."/>
            <person name="Chapman S."/>
            <person name="Gujja S."/>
            <person name="Saif S."/>
            <person name="Birren B."/>
        </authorList>
    </citation>
    <scope>NUCLEOTIDE SEQUENCE</scope>
    <source>
        <strain evidence="14">CBS 10118</strain>
    </source>
</reference>
<dbReference type="EMBL" id="CP144541">
    <property type="protein sequence ID" value="WVW78417.1"/>
    <property type="molecule type" value="Genomic_DNA"/>
</dbReference>
<dbReference type="GeneID" id="30208144"/>
<accession>A0A1B9G4Z2</accession>
<keyword evidence="16" id="KW-1185">Reference proteome</keyword>
<evidence type="ECO:0000256" key="2">
    <source>
        <dbReference type="ARBA" id="ARBA00004245"/>
    </source>
</evidence>
<reference evidence="14" key="1">
    <citation type="submission" date="2013-07" db="EMBL/GenBank/DDBJ databases">
        <title>The Genome Sequence of Cryptococcus bestiolae CBS10118.</title>
        <authorList>
            <consortium name="The Broad Institute Genome Sequencing Platform"/>
            <person name="Cuomo C."/>
            <person name="Litvintseva A."/>
            <person name="Chen Y."/>
            <person name="Heitman J."/>
            <person name="Sun S."/>
            <person name="Springer D."/>
            <person name="Dromer F."/>
            <person name="Young S.K."/>
            <person name="Zeng Q."/>
            <person name="Gargeya S."/>
            <person name="Fitzgerald M."/>
            <person name="Abouelleil A."/>
            <person name="Alvarado L."/>
            <person name="Berlin A.M."/>
            <person name="Chapman S.B."/>
            <person name="Dewar J."/>
            <person name="Goldberg J."/>
            <person name="Griggs A."/>
            <person name="Gujja S."/>
            <person name="Hansen M."/>
            <person name="Howarth C."/>
            <person name="Imamovic A."/>
            <person name="Larimer J."/>
            <person name="McCowan C."/>
            <person name="Murphy C."/>
            <person name="Pearson M."/>
            <person name="Priest M."/>
            <person name="Roberts A."/>
            <person name="Saif S."/>
            <person name="Shea T."/>
            <person name="Sykes S."/>
            <person name="Wortman J."/>
            <person name="Nusbaum C."/>
            <person name="Birren B."/>
        </authorList>
    </citation>
    <scope>NUCLEOTIDE SEQUENCE [LARGE SCALE GENOMIC DNA]</scope>
    <source>
        <strain evidence="14">CBS 10118</strain>
    </source>
</reference>
<dbReference type="VEuPathDB" id="FungiDB:I302_03745"/>
<keyword evidence="7" id="KW-0206">Cytoskeleton</keyword>
<evidence type="ECO:0000313" key="14">
    <source>
        <dbReference type="EMBL" id="OCF26068.1"/>
    </source>
</evidence>
<keyword evidence="8" id="KW-0539">Nucleus</keyword>
<reference evidence="15" key="4">
    <citation type="submission" date="2024-02" db="EMBL/GenBank/DDBJ databases">
        <title>Comparative genomics of Cryptococcus and Kwoniella reveals pathogenesis evolution and contrasting modes of karyotype evolution via chromosome fusion or intercentromeric recombination.</title>
        <authorList>
            <person name="Coelho M.A."/>
            <person name="David-Palma M."/>
            <person name="Shea T."/>
            <person name="Bowers K."/>
            <person name="McGinley-Smith S."/>
            <person name="Mohammad A.W."/>
            <person name="Gnirke A."/>
            <person name="Yurkov A.M."/>
            <person name="Nowrousian M."/>
            <person name="Sun S."/>
            <person name="Cuomo C.A."/>
            <person name="Heitman J."/>
        </authorList>
    </citation>
    <scope>NUCLEOTIDE SEQUENCE</scope>
    <source>
        <strain evidence="15">CBS 10118</strain>
    </source>
</reference>
<feature type="region of interest" description="Disordered" evidence="13">
    <location>
        <begin position="456"/>
        <end position="485"/>
    </location>
</feature>
<dbReference type="InterPro" id="IPR004000">
    <property type="entry name" value="Actin"/>
</dbReference>
<dbReference type="Proteomes" id="UP000092730">
    <property type="component" value="Chromosome 1"/>
</dbReference>
<dbReference type="Pfam" id="PF00022">
    <property type="entry name" value="Actin"/>
    <property type="match status" value="1"/>
</dbReference>
<dbReference type="InterPro" id="IPR043129">
    <property type="entry name" value="ATPase_NBD"/>
</dbReference>
<dbReference type="STRING" id="1296100.A0A1B9G4Z2"/>
<dbReference type="Gene3D" id="2.30.36.70">
    <property type="entry name" value="Actin, Chain A, domain 2"/>
    <property type="match status" value="1"/>
</dbReference>
<dbReference type="FunFam" id="3.90.640.10:FF:000014">
    <property type="entry name" value="Putative actin-related protein 6"/>
    <property type="match status" value="1"/>
</dbReference>
<dbReference type="PANTHER" id="PTHR11937">
    <property type="entry name" value="ACTIN"/>
    <property type="match status" value="1"/>
</dbReference>
<evidence type="ECO:0000313" key="16">
    <source>
        <dbReference type="Proteomes" id="UP000092730"/>
    </source>
</evidence>
<comment type="function">
    <text evidence="9">Component of the SWR1 complex which mediates the ATP-dependent exchange of histone H2A for the H2A variant HZT1 leading to transcriptional regulation of selected genes by chromatin remodeling. Involved in chromosome stability.</text>
</comment>
<keyword evidence="6" id="KW-0156">Chromatin regulator</keyword>
<evidence type="ECO:0000256" key="11">
    <source>
        <dbReference type="ARBA" id="ARBA00073820"/>
    </source>
</evidence>
<evidence type="ECO:0000256" key="3">
    <source>
        <dbReference type="ARBA" id="ARBA00005665"/>
    </source>
</evidence>
<dbReference type="FunFam" id="2.30.36.70:FF:000003">
    <property type="entry name" value="Actin-related protein 6"/>
    <property type="match status" value="1"/>
</dbReference>
<sequence>MTTPPIVILDNGAYSIKAGISGIDWEPRIFPNSIARSRTDKKVYVSDEIDDCRDLSGIVYRRPFERGMLVNWDAEKIIWDRVFSPQGLNVNPSESSLLVTEPYFNLPNIAETYDQMVFEEWEFQSYFRCTPAALIPYGGLFEDESGIPPECMIVVDVGYSFTHVIPLRDGQIVWEHVKRIDVGGKLLTNHLKHLISFRQWNMIDQTHVVNDVREACGYVSMDWKRDLELCKQSVKKNPIVQEYVLPDFSSRSTSRSGYIRSGPNANPPADAQDNKTNGHSKRAEEDEEQILIMGNERFAGPEMLFNPSDIGLKQSGLPETIAHVISMMPEELRGMYWAHIGIFGGLGNIEALGERLERDLQALCPVDYEIGIYEAFDPASPPYVAATTLTTSEIYLSTYPITRAEYLEHGSSICRRRFGGPAYNVNPPGFTSGEISGEIDEDERERRYAMGLESIKGRGGKKRKEEEEVISGNWGGRRRRAGGVL</sequence>
<evidence type="ECO:0000313" key="15">
    <source>
        <dbReference type="EMBL" id="WVW78417.1"/>
    </source>
</evidence>
<proteinExistence type="inferred from homology"/>
<gene>
    <name evidence="14" type="ORF">I302_03745</name>
    <name evidence="15" type="ORF">I302_100371</name>
</gene>
<dbReference type="SMART" id="SM00268">
    <property type="entry name" value="ACTIN"/>
    <property type="match status" value="1"/>
</dbReference>
<dbReference type="GO" id="GO:0005634">
    <property type="term" value="C:nucleus"/>
    <property type="evidence" value="ECO:0007669"/>
    <property type="project" value="UniProtKB-SubCell"/>
</dbReference>
<evidence type="ECO:0000256" key="12">
    <source>
        <dbReference type="ARBA" id="ARBA00074635"/>
    </source>
</evidence>
<organism evidence="14">
    <name type="scientific">Kwoniella bestiolae CBS 10118</name>
    <dbReference type="NCBI Taxonomy" id="1296100"/>
    <lineage>
        <taxon>Eukaryota</taxon>
        <taxon>Fungi</taxon>
        <taxon>Dikarya</taxon>
        <taxon>Basidiomycota</taxon>
        <taxon>Agaricomycotina</taxon>
        <taxon>Tremellomycetes</taxon>
        <taxon>Tremellales</taxon>
        <taxon>Cryptococcaceae</taxon>
        <taxon>Kwoniella</taxon>
    </lineage>
</organism>